<evidence type="ECO:0000256" key="9">
    <source>
        <dbReference type="ARBA" id="ARBA00022771"/>
    </source>
</evidence>
<evidence type="ECO:0000313" key="18">
    <source>
        <dbReference type="EMBL" id="KAG7364250.1"/>
    </source>
</evidence>
<feature type="transmembrane region" description="Helical" evidence="16">
    <location>
        <begin position="733"/>
        <end position="755"/>
    </location>
</feature>
<dbReference type="SMART" id="SM00184">
    <property type="entry name" value="RING"/>
    <property type="match status" value="1"/>
</dbReference>
<keyword evidence="6 16" id="KW-0812">Transmembrane</keyword>
<keyword evidence="13 16" id="KW-0472">Membrane</keyword>
<evidence type="ECO:0000256" key="16">
    <source>
        <dbReference type="SAM" id="Phobius"/>
    </source>
</evidence>
<accession>A0A9K3LKS1</accession>
<dbReference type="AlphaFoldDB" id="A0A9K3LKS1"/>
<evidence type="ECO:0000256" key="3">
    <source>
        <dbReference type="ARBA" id="ARBA00004906"/>
    </source>
</evidence>
<keyword evidence="10" id="KW-0833">Ubl conjugation pathway</keyword>
<feature type="transmembrane region" description="Helical" evidence="16">
    <location>
        <begin position="702"/>
        <end position="721"/>
    </location>
</feature>
<gene>
    <name evidence="18" type="ORF">IV203_037452</name>
</gene>
<dbReference type="GO" id="GO:0043161">
    <property type="term" value="P:proteasome-mediated ubiquitin-dependent protein catabolic process"/>
    <property type="evidence" value="ECO:0007669"/>
    <property type="project" value="TreeGrafter"/>
</dbReference>
<evidence type="ECO:0000256" key="11">
    <source>
        <dbReference type="ARBA" id="ARBA00022833"/>
    </source>
</evidence>
<comment type="caution">
    <text evidence="18">The sequence shown here is derived from an EMBL/GenBank/DDBJ whole genome shotgun (WGS) entry which is preliminary data.</text>
</comment>
<feature type="transmembrane region" description="Helical" evidence="16">
    <location>
        <begin position="813"/>
        <end position="830"/>
    </location>
</feature>
<keyword evidence="7" id="KW-0479">Metal-binding</keyword>
<feature type="region of interest" description="Disordered" evidence="15">
    <location>
        <begin position="174"/>
        <end position="197"/>
    </location>
</feature>
<dbReference type="GO" id="GO:0008270">
    <property type="term" value="F:zinc ion binding"/>
    <property type="evidence" value="ECO:0007669"/>
    <property type="project" value="UniProtKB-KW"/>
</dbReference>
<dbReference type="Pfam" id="PF11145">
    <property type="entry name" value="DUF2921"/>
    <property type="match status" value="1"/>
</dbReference>
<evidence type="ECO:0000313" key="19">
    <source>
        <dbReference type="Proteomes" id="UP000693970"/>
    </source>
</evidence>
<dbReference type="Pfam" id="PF13639">
    <property type="entry name" value="zf-RING_2"/>
    <property type="match status" value="1"/>
</dbReference>
<dbReference type="EMBL" id="JAGRRH010000009">
    <property type="protein sequence ID" value="KAG7364250.1"/>
    <property type="molecule type" value="Genomic_DNA"/>
</dbReference>
<dbReference type="InterPro" id="IPR021319">
    <property type="entry name" value="DUF2921"/>
</dbReference>
<keyword evidence="19" id="KW-1185">Reference proteome</keyword>
<dbReference type="SMART" id="SM00744">
    <property type="entry name" value="RINGv"/>
    <property type="match status" value="1"/>
</dbReference>
<dbReference type="GO" id="GO:0061630">
    <property type="term" value="F:ubiquitin protein ligase activity"/>
    <property type="evidence" value="ECO:0007669"/>
    <property type="project" value="UniProtKB-EC"/>
</dbReference>
<feature type="domain" description="RING-type" evidence="17">
    <location>
        <begin position="1024"/>
        <end position="1067"/>
    </location>
</feature>
<sequence>MPTIARLNDNPAGPGENATTPNVLNNNPEFDPWGASPLGVDVGVGGGRFNEAQAMWRERERRHRSIRVLTMFLLMLLLMDGEEQQKQRQRRNGENGGGLRKNKKHGGKNGAYDDLLDLPLYHARRTQDETIQKRLWGHPRYLELQAKNGGQDFDLQVRQWAEQRQELQKDEFPPMLESDLGPAKNPSVSTPSDQGEVPDLSSEILAWHYPWNVTGFYRGDWSRVEVRPEDDIIRSDSKYSDLPTTPKKKVHPVDAELTMLDVLRQKEDPSLGVHLLPGNMELELPNMTSLLDDGEISDAASTSRRTEMSHYQSPFLRGTTSTGSAHTTTIMGADHSLKDTANKDAEAKLTLTKSSGRAAFQLFTRTVPGMKELSLVDGFVKLYDSDTVGYSTRKDLLLRVHGILIHSLGRMSLVANIQSPGRAALVISGNDDSNEDKVRENRRRLEELLRKSNDGATFDFNEIRETALRLYKNLTASDTGASPIQRISSLDFSSNEQDKQETNENLHRALKGTVDTTPIDNTVKANITVGKKAKIYNYSRYVIPFPFIWDDEEQSLQRHRLPSTTRTMPPREQLLEANAGSCEFEINMNVQEEKWNVGQWRKLVTMKLKEAIQLDPSNRRNNMEDDNNQETEATNKIGAFKHKKKNKQISKSQGSAKSDLEQALVMTINGTIISPACGFVASVNATAIRTDWEHTTGKAINYSFYMMLTCLTQIVLLLRQLLHTQAQSAATRVSLMCIGWQTVVDALLCLVHIYLSLAMQPLFSAFASVAFFKLLIFCVIEMKYMAIIIQARNASNGGNTIELLRRQIAMLHLRFYVALMASCLGFFYSGETYRTAYMLLLYSFWVPQIVHNVVTEAKRPLHQYYVYGMSVSRLVAPLYIFGVKNNFLKEVYPESPTNVFMCQLLVLWVGIQAGILQAQGRYGARFMIPARFLPPKFDYNRPIPSSLLSSVAQGSSPTEELRNERASPTTEVRALVVPKRDKIPFAGGARNRMKGSKRNRAESGMTAETVTAVPKNPSMPKFDCVICYNEIDITNRTGYMLAPCEHLFHKDCLVQWMEVKMECPICRATLPPL</sequence>
<evidence type="ECO:0000256" key="6">
    <source>
        <dbReference type="ARBA" id="ARBA00022692"/>
    </source>
</evidence>
<evidence type="ECO:0000256" key="5">
    <source>
        <dbReference type="ARBA" id="ARBA00022679"/>
    </source>
</evidence>
<evidence type="ECO:0000256" key="15">
    <source>
        <dbReference type="SAM" id="MobiDB-lite"/>
    </source>
</evidence>
<feature type="transmembrane region" description="Helical" evidence="16">
    <location>
        <begin position="836"/>
        <end position="855"/>
    </location>
</feature>
<feature type="transmembrane region" description="Helical" evidence="16">
    <location>
        <begin position="864"/>
        <end position="883"/>
    </location>
</feature>
<feature type="compositionally biased region" description="Basic residues" evidence="15">
    <location>
        <begin position="639"/>
        <end position="648"/>
    </location>
</feature>
<dbReference type="InterPro" id="IPR001841">
    <property type="entry name" value="Znf_RING"/>
</dbReference>
<evidence type="ECO:0000256" key="2">
    <source>
        <dbReference type="ARBA" id="ARBA00004127"/>
    </source>
</evidence>
<evidence type="ECO:0000256" key="7">
    <source>
        <dbReference type="ARBA" id="ARBA00022723"/>
    </source>
</evidence>
<dbReference type="PANTHER" id="PTHR22763:SF162">
    <property type="entry name" value="TRANSMEMBRANE E3 UBIQUITIN-PROTEIN LIGASE 1"/>
    <property type="match status" value="1"/>
</dbReference>
<evidence type="ECO:0000256" key="14">
    <source>
        <dbReference type="PROSITE-ProRule" id="PRU00175"/>
    </source>
</evidence>
<organism evidence="18 19">
    <name type="scientific">Nitzschia inconspicua</name>
    <dbReference type="NCBI Taxonomy" id="303405"/>
    <lineage>
        <taxon>Eukaryota</taxon>
        <taxon>Sar</taxon>
        <taxon>Stramenopiles</taxon>
        <taxon>Ochrophyta</taxon>
        <taxon>Bacillariophyta</taxon>
        <taxon>Bacillariophyceae</taxon>
        <taxon>Bacillariophycidae</taxon>
        <taxon>Bacillariales</taxon>
        <taxon>Bacillariaceae</taxon>
        <taxon>Nitzschia</taxon>
    </lineage>
</organism>
<comment type="subcellular location">
    <subcellularLocation>
        <location evidence="2">Endomembrane system</location>
        <topology evidence="2">Multi-pass membrane protein</topology>
    </subcellularLocation>
</comment>
<reference evidence="18" key="2">
    <citation type="submission" date="2021-04" db="EMBL/GenBank/DDBJ databases">
        <authorList>
            <person name="Podell S."/>
        </authorList>
    </citation>
    <scope>NUCLEOTIDE SEQUENCE</scope>
    <source>
        <strain evidence="18">Hildebrandi</strain>
    </source>
</reference>
<evidence type="ECO:0000256" key="8">
    <source>
        <dbReference type="ARBA" id="ARBA00022729"/>
    </source>
</evidence>
<feature type="region of interest" description="Disordered" evidence="15">
    <location>
        <begin position="950"/>
        <end position="970"/>
    </location>
</feature>
<feature type="region of interest" description="Disordered" evidence="15">
    <location>
        <begin position="83"/>
        <end position="110"/>
    </location>
</feature>
<feature type="transmembrane region" description="Helical" evidence="16">
    <location>
        <begin position="895"/>
        <end position="916"/>
    </location>
</feature>
<dbReference type="OrthoDB" id="9984778at2759"/>
<dbReference type="InterPro" id="IPR011016">
    <property type="entry name" value="Znf_RING-CH"/>
</dbReference>
<evidence type="ECO:0000259" key="17">
    <source>
        <dbReference type="PROSITE" id="PS50089"/>
    </source>
</evidence>
<reference evidence="18" key="1">
    <citation type="journal article" date="2021" name="Sci. Rep.">
        <title>Diploid genomic architecture of Nitzschia inconspicua, an elite biomass production diatom.</title>
        <authorList>
            <person name="Oliver A."/>
            <person name="Podell S."/>
            <person name="Pinowska A."/>
            <person name="Traller J.C."/>
            <person name="Smith S.R."/>
            <person name="McClure R."/>
            <person name="Beliaev A."/>
            <person name="Bohutskyi P."/>
            <person name="Hill E.A."/>
            <person name="Rabines A."/>
            <person name="Zheng H."/>
            <person name="Allen L.Z."/>
            <person name="Kuo A."/>
            <person name="Grigoriev I.V."/>
            <person name="Allen A.E."/>
            <person name="Hazlebeck D."/>
            <person name="Allen E.E."/>
        </authorList>
    </citation>
    <scope>NUCLEOTIDE SEQUENCE</scope>
    <source>
        <strain evidence="18">Hildebrandi</strain>
    </source>
</reference>
<dbReference type="InterPro" id="IPR050731">
    <property type="entry name" value="HRD1_E3_ubiq-ligases"/>
</dbReference>
<dbReference type="Proteomes" id="UP000693970">
    <property type="component" value="Unassembled WGS sequence"/>
</dbReference>
<feature type="region of interest" description="Disordered" evidence="15">
    <location>
        <begin position="987"/>
        <end position="1007"/>
    </location>
</feature>
<keyword evidence="9 14" id="KW-0863">Zinc-finger</keyword>
<comment type="catalytic activity">
    <reaction evidence="1">
        <text>S-ubiquitinyl-[E2 ubiquitin-conjugating enzyme]-L-cysteine + [acceptor protein]-L-lysine = [E2 ubiquitin-conjugating enzyme]-L-cysteine + N(6)-ubiquitinyl-[acceptor protein]-L-lysine.</text>
        <dbReference type="EC" id="2.3.2.27"/>
    </reaction>
</comment>
<feature type="region of interest" description="Disordered" evidence="15">
    <location>
        <begin position="617"/>
        <end position="654"/>
    </location>
</feature>
<feature type="transmembrane region" description="Helical" evidence="16">
    <location>
        <begin position="761"/>
        <end position="780"/>
    </location>
</feature>
<evidence type="ECO:0000256" key="13">
    <source>
        <dbReference type="ARBA" id="ARBA00023136"/>
    </source>
</evidence>
<feature type="region of interest" description="Disordered" evidence="15">
    <location>
        <begin position="1"/>
        <end position="20"/>
    </location>
</feature>
<evidence type="ECO:0000256" key="10">
    <source>
        <dbReference type="ARBA" id="ARBA00022786"/>
    </source>
</evidence>
<proteinExistence type="predicted"/>
<keyword evidence="8" id="KW-0732">Signal</keyword>
<keyword evidence="5" id="KW-0808">Transferase</keyword>
<dbReference type="PANTHER" id="PTHR22763">
    <property type="entry name" value="RING ZINC FINGER PROTEIN"/>
    <property type="match status" value="1"/>
</dbReference>
<evidence type="ECO:0000256" key="4">
    <source>
        <dbReference type="ARBA" id="ARBA00012483"/>
    </source>
</evidence>
<name>A0A9K3LKS1_9STRA</name>
<comment type="pathway">
    <text evidence="3">Protein modification; protein ubiquitination.</text>
</comment>
<keyword evidence="12 16" id="KW-1133">Transmembrane helix</keyword>
<dbReference type="PROSITE" id="PS50089">
    <property type="entry name" value="ZF_RING_2"/>
    <property type="match status" value="1"/>
</dbReference>
<evidence type="ECO:0000256" key="12">
    <source>
        <dbReference type="ARBA" id="ARBA00022989"/>
    </source>
</evidence>
<protein>
    <recommendedName>
        <fullName evidence="4">RING-type E3 ubiquitin transferase</fullName>
        <ecNumber evidence="4">2.3.2.27</ecNumber>
    </recommendedName>
</protein>
<dbReference type="GO" id="GO:0012505">
    <property type="term" value="C:endomembrane system"/>
    <property type="evidence" value="ECO:0007669"/>
    <property type="project" value="UniProtKB-SubCell"/>
</dbReference>
<keyword evidence="11" id="KW-0862">Zinc</keyword>
<evidence type="ECO:0000256" key="1">
    <source>
        <dbReference type="ARBA" id="ARBA00000900"/>
    </source>
</evidence>
<dbReference type="EC" id="2.3.2.27" evidence="4"/>